<reference evidence="3" key="1">
    <citation type="journal article" date="2014" name="Int. J. Syst. Evol. Microbiol.">
        <title>Complete genome sequence of Corynebacterium casei LMG S-19264T (=DSM 44701T), isolated from a smear-ripened cheese.</title>
        <authorList>
            <consortium name="US DOE Joint Genome Institute (JGI-PGF)"/>
            <person name="Walter F."/>
            <person name="Albersmeier A."/>
            <person name="Kalinowski J."/>
            <person name="Ruckert C."/>
        </authorList>
    </citation>
    <scope>NUCLEOTIDE SEQUENCE</scope>
    <source>
        <strain evidence="3">NBRC 101628</strain>
    </source>
</reference>
<keyword evidence="4" id="KW-1185">Reference proteome</keyword>
<feature type="coiled-coil region" evidence="1">
    <location>
        <begin position="602"/>
        <end position="714"/>
    </location>
</feature>
<protein>
    <submittedName>
        <fullName evidence="3">ATP-binding protein</fullName>
    </submittedName>
</protein>
<dbReference type="Pfam" id="PF12128">
    <property type="entry name" value="DUF3584"/>
    <property type="match status" value="1"/>
</dbReference>
<dbReference type="EMBL" id="BSNC01000002">
    <property type="protein sequence ID" value="GLP95364.1"/>
    <property type="molecule type" value="Genomic_DNA"/>
</dbReference>
<feature type="coiled-coil region" evidence="1">
    <location>
        <begin position="316"/>
        <end position="440"/>
    </location>
</feature>
<reference evidence="3" key="2">
    <citation type="submission" date="2023-01" db="EMBL/GenBank/DDBJ databases">
        <title>Draft genome sequence of Paraferrimonas sedimenticola strain NBRC 101628.</title>
        <authorList>
            <person name="Sun Q."/>
            <person name="Mori K."/>
        </authorList>
    </citation>
    <scope>NUCLEOTIDE SEQUENCE</scope>
    <source>
        <strain evidence="3">NBRC 101628</strain>
    </source>
</reference>
<proteinExistence type="predicted"/>
<name>A0AA37VTJ3_9GAMM</name>
<keyword evidence="1" id="KW-0175">Coiled coil</keyword>
<evidence type="ECO:0000256" key="1">
    <source>
        <dbReference type="SAM" id="Coils"/>
    </source>
</evidence>
<accession>A0AA37VTJ3</accession>
<dbReference type="GO" id="GO:0005524">
    <property type="term" value="F:ATP binding"/>
    <property type="evidence" value="ECO:0007669"/>
    <property type="project" value="UniProtKB-KW"/>
</dbReference>
<sequence>MQSLLRILLIDTHLPGYVELKVNGHTNICGTNASGKTTLQRLLPVFYGEAPSRVVPATRDSFQAWYLPRETSYIVYEYQRSDDQVCMAILTGSANAVVYRLVDAPFELSDFLGEDLTGEVRPKPVAELMRYFRGQKLICSNKLNNKEYRGVIQNDRSGLASSSDRRNLQALARQFSLCDSQHSLRHIEKLIRAVHSREGKMETIKAMIAAILEEDGVQTPTQKLSRNKVEDWLNECQLVRDFDGLSSEFEQVLNQEHQLSQTQTRLGQLKHQLNLDKAELVSAQESQQIQWQTAKADLAKVQADWDETRDSLALTVSQSKADVKRADDALNAIEDEFNDWQDKDIDTHKHNLSQLEGWQSELEGANQEYRLLTEQHQDIEAAYNQQLAEKAERLNRQQDKLIRQKDEHSEQLAARQREAADALQSLLQEQNQRRMATEQDFDGQLHQLQLTLERLRSGISLAGPSAEEQQAYRLIQANVEQASEQEDASRQSCEQVQAEVSQLKRRQHQAERSLDNARRDHQSAEAELARVQQLRYPGDNTLLEYLRSEVSDWQSHIGKVIDPSLLSRKDLKPGSSSHSQAELFGVHLDLSAIEAPEFARSEAELEQMLSVAETNLNSAENAKAQAESELAKITAELRQQEQVLVQAQSERLLKTEERQRLQQAQRQLQQEHQQALNQRKRNAEAEFDAQKRELAKLESKKVEALEQLKDEFGQQKGDFELHWQQICADIETEIDALETQRQTNHSQHKVQIKELKQWFKDELAARDVDVEVIAKLKGRIEQLKQNIQDTQQMRHQVADYERWYQQIYTKQKTQLQASLSQSQASQAEAERQQNQAQAKFREEQKRLKALVGELDTSLQGLRERLNQLAELLGKLASLALPKSAEIESGDVEQRLDQAQQLLRKYLQLTDALEAQLRQFDNRIGQKAGTSLSEFWEHSRQACFYQDEQGIPRLNITKTVEQLKELIFKLIPQKREVLHSHGRNLGNTLSQYHAVLKDIDKAIGQQSRRISQAVEQELFLDGVSDSSVHIRSRISELEFWPELERFGALHQAWLADDEHQLPNQDYGDCFKQVLDILGRAVTQQGISQLLDVELKLTEGKSQLLIRTDKQLNESSSHGMAYLILCKFLLAFTRLLRGQSEVTIHWPIDEIGTLAHHNVKKIFDACASHQITVVGAFPNPESEVLNLFANRYLIDKQKKQLQTVEPAVSSLKQRLAERRQIEEVSA</sequence>
<feature type="region of interest" description="Disordered" evidence="2">
    <location>
        <begin position="499"/>
        <end position="526"/>
    </location>
</feature>
<comment type="caution">
    <text evidence="3">The sequence shown here is derived from an EMBL/GenBank/DDBJ whole genome shotgun (WGS) entry which is preliminary data.</text>
</comment>
<keyword evidence="3" id="KW-0067">ATP-binding</keyword>
<keyword evidence="3" id="KW-0547">Nucleotide-binding</keyword>
<evidence type="ECO:0000313" key="3">
    <source>
        <dbReference type="EMBL" id="GLP95364.1"/>
    </source>
</evidence>
<evidence type="ECO:0000313" key="4">
    <source>
        <dbReference type="Proteomes" id="UP001161422"/>
    </source>
</evidence>
<gene>
    <name evidence="3" type="ORF">GCM10007895_06700</name>
</gene>
<evidence type="ECO:0000256" key="2">
    <source>
        <dbReference type="SAM" id="MobiDB-lite"/>
    </source>
</evidence>
<dbReference type="Proteomes" id="UP001161422">
    <property type="component" value="Unassembled WGS sequence"/>
</dbReference>
<feature type="compositionally biased region" description="Basic and acidic residues" evidence="2">
    <location>
        <begin position="508"/>
        <end position="526"/>
    </location>
</feature>
<feature type="coiled-coil region" evidence="1">
    <location>
        <begin position="773"/>
        <end position="922"/>
    </location>
</feature>
<organism evidence="3 4">
    <name type="scientific">Paraferrimonas sedimenticola</name>
    <dbReference type="NCBI Taxonomy" id="375674"/>
    <lineage>
        <taxon>Bacteria</taxon>
        <taxon>Pseudomonadati</taxon>
        <taxon>Pseudomonadota</taxon>
        <taxon>Gammaproteobacteria</taxon>
        <taxon>Alteromonadales</taxon>
        <taxon>Ferrimonadaceae</taxon>
        <taxon>Paraferrimonas</taxon>
    </lineage>
</organism>
<dbReference type="AlphaFoldDB" id="A0AA37VTJ3"/>
<dbReference type="InterPro" id="IPR021979">
    <property type="entry name" value="DUF3584"/>
</dbReference>
<dbReference type="RefSeq" id="WP_095506684.1">
    <property type="nucleotide sequence ID" value="NZ_BSNC01000002.1"/>
</dbReference>